<dbReference type="EMBL" id="MU858249">
    <property type="protein sequence ID" value="KAK4208309.1"/>
    <property type="molecule type" value="Genomic_DNA"/>
</dbReference>
<dbReference type="PANTHER" id="PTHR36847:SF1">
    <property type="entry name" value="AMIDOLIGASE ENZYME"/>
    <property type="match status" value="1"/>
</dbReference>
<reference evidence="2" key="2">
    <citation type="submission" date="2023-05" db="EMBL/GenBank/DDBJ databases">
        <authorList>
            <consortium name="Lawrence Berkeley National Laboratory"/>
            <person name="Steindorff A."/>
            <person name="Hensen N."/>
            <person name="Bonometti L."/>
            <person name="Westerberg I."/>
            <person name="Brannstrom I.O."/>
            <person name="Guillou S."/>
            <person name="Cros-Aarteil S."/>
            <person name="Calhoun S."/>
            <person name="Haridas S."/>
            <person name="Kuo A."/>
            <person name="Mondo S."/>
            <person name="Pangilinan J."/>
            <person name="Riley R."/>
            <person name="Labutti K."/>
            <person name="Andreopoulos B."/>
            <person name="Lipzen A."/>
            <person name="Chen C."/>
            <person name="Yanf M."/>
            <person name="Daum C."/>
            <person name="Ng V."/>
            <person name="Clum A."/>
            <person name="Ohm R."/>
            <person name="Martin F."/>
            <person name="Silar P."/>
            <person name="Natvig D."/>
            <person name="Lalanne C."/>
            <person name="Gautier V."/>
            <person name="Ament-Velasquez S.L."/>
            <person name="Kruys A."/>
            <person name="Hutchinson M.I."/>
            <person name="Powell A.J."/>
            <person name="Barry K."/>
            <person name="Miller A.N."/>
            <person name="Grigoriev I.V."/>
            <person name="Debuchy R."/>
            <person name="Gladieux P."/>
            <person name="Thoren M.H."/>
            <person name="Johannesson H."/>
        </authorList>
    </citation>
    <scope>NUCLEOTIDE SEQUENCE</scope>
    <source>
        <strain evidence="2">PSN293</strain>
    </source>
</reference>
<dbReference type="Pfam" id="PF12224">
    <property type="entry name" value="Amidoligase_2"/>
    <property type="match status" value="1"/>
</dbReference>
<evidence type="ECO:0000256" key="1">
    <source>
        <dbReference type="SAM" id="MobiDB-lite"/>
    </source>
</evidence>
<accession>A0AAN6XWP8</accession>
<reference evidence="2" key="1">
    <citation type="journal article" date="2023" name="Mol. Phylogenet. Evol.">
        <title>Genome-scale phylogeny and comparative genomics of the fungal order Sordariales.</title>
        <authorList>
            <person name="Hensen N."/>
            <person name="Bonometti L."/>
            <person name="Westerberg I."/>
            <person name="Brannstrom I.O."/>
            <person name="Guillou S."/>
            <person name="Cros-Aarteil S."/>
            <person name="Calhoun S."/>
            <person name="Haridas S."/>
            <person name="Kuo A."/>
            <person name="Mondo S."/>
            <person name="Pangilinan J."/>
            <person name="Riley R."/>
            <person name="LaButti K."/>
            <person name="Andreopoulos B."/>
            <person name="Lipzen A."/>
            <person name="Chen C."/>
            <person name="Yan M."/>
            <person name="Daum C."/>
            <person name="Ng V."/>
            <person name="Clum A."/>
            <person name="Steindorff A."/>
            <person name="Ohm R.A."/>
            <person name="Martin F."/>
            <person name="Silar P."/>
            <person name="Natvig D.O."/>
            <person name="Lalanne C."/>
            <person name="Gautier V."/>
            <person name="Ament-Velasquez S.L."/>
            <person name="Kruys A."/>
            <person name="Hutchinson M.I."/>
            <person name="Powell A.J."/>
            <person name="Barry K."/>
            <person name="Miller A.N."/>
            <person name="Grigoriev I.V."/>
            <person name="Debuchy R."/>
            <person name="Gladieux P."/>
            <person name="Hiltunen Thoren M."/>
            <person name="Johannesson H."/>
        </authorList>
    </citation>
    <scope>NUCLEOTIDE SEQUENCE</scope>
    <source>
        <strain evidence="2">PSN293</strain>
    </source>
</reference>
<name>A0AAN6XWP8_9PEZI</name>
<comment type="caution">
    <text evidence="2">The sequence shown here is derived from an EMBL/GenBank/DDBJ whole genome shotgun (WGS) entry which is preliminary data.</text>
</comment>
<gene>
    <name evidence="2" type="ORF">QBC37DRAFT_453315</name>
</gene>
<feature type="compositionally biased region" description="Low complexity" evidence="1">
    <location>
        <begin position="219"/>
        <end position="253"/>
    </location>
</feature>
<proteinExistence type="predicted"/>
<evidence type="ECO:0000313" key="2">
    <source>
        <dbReference type="EMBL" id="KAK4208309.1"/>
    </source>
</evidence>
<keyword evidence="3" id="KW-1185">Reference proteome</keyword>
<evidence type="ECO:0000313" key="3">
    <source>
        <dbReference type="Proteomes" id="UP001301769"/>
    </source>
</evidence>
<organism evidence="2 3">
    <name type="scientific">Rhypophila decipiens</name>
    <dbReference type="NCBI Taxonomy" id="261697"/>
    <lineage>
        <taxon>Eukaryota</taxon>
        <taxon>Fungi</taxon>
        <taxon>Dikarya</taxon>
        <taxon>Ascomycota</taxon>
        <taxon>Pezizomycotina</taxon>
        <taxon>Sordariomycetes</taxon>
        <taxon>Sordariomycetidae</taxon>
        <taxon>Sordariales</taxon>
        <taxon>Naviculisporaceae</taxon>
        <taxon>Rhypophila</taxon>
    </lineage>
</organism>
<dbReference type="PANTHER" id="PTHR36847">
    <property type="entry name" value="AMIDOLIGASE ENZYME"/>
    <property type="match status" value="1"/>
</dbReference>
<sequence>MATSSSFQFGVELELLLASRKKSHPNWKALARDLSKRLAKAGIANHVNEGNDKSRDNYREWSIVQEITIPSQPAKNLWGIELVSPIYPVYSYWAADLSTIFSVVQSSAYNVVPSANCSTHVHISGTPVPFSAQELAALAKCALYFEPALDLLVPSGRRGSTAYWCQSNRANPALRRVELDSLSTGGTGGLASCLGFLDGILAPAATAVAEEGSCDDDSPGGSSTSFTYSSSSGSQSSSTSYSPPSSSSSSPPGDCNMNVQHQQQSKLEAKLLTSIISTMNLFPANSAYGRSHGKKKDFLRGKVYKWDFTGMLPSSSTKGENAGRGTVEFRQPPGSLSAEGAAGWITLALAFVVGAMAVGPRLGGGGGGGLENGHAEEEEMNGASPDELWELLSGGAEVLGWESLGAVEGLFARMG</sequence>
<dbReference type="InterPro" id="IPR022025">
    <property type="entry name" value="Amidoligase_2"/>
</dbReference>
<dbReference type="AlphaFoldDB" id="A0AAN6XWP8"/>
<dbReference type="Proteomes" id="UP001301769">
    <property type="component" value="Unassembled WGS sequence"/>
</dbReference>
<feature type="region of interest" description="Disordered" evidence="1">
    <location>
        <begin position="211"/>
        <end position="263"/>
    </location>
</feature>
<protein>
    <submittedName>
        <fullName evidence="2">Amidoligase enzyme-domain-containing protein</fullName>
    </submittedName>
</protein>